<evidence type="ECO:0000259" key="5">
    <source>
        <dbReference type="PROSITE" id="PS51462"/>
    </source>
</evidence>
<proteinExistence type="inferred from homology"/>
<dbReference type="EMBL" id="JASVWF010000008">
    <property type="protein sequence ID" value="MDL5159651.1"/>
    <property type="molecule type" value="Genomic_DNA"/>
</dbReference>
<protein>
    <submittedName>
        <fullName evidence="6">NUDIX domain-containing protein</fullName>
    </submittedName>
</protein>
<dbReference type="Gene3D" id="3.90.79.10">
    <property type="entry name" value="Nucleoside Triphosphate Pyrophosphohydrolase"/>
    <property type="match status" value="1"/>
</dbReference>
<dbReference type="PANTHER" id="PTHR43046:SF16">
    <property type="entry name" value="ADP-RIBOSE PYROPHOSPHATASE YJHB-RELATED"/>
    <property type="match status" value="1"/>
</dbReference>
<evidence type="ECO:0000256" key="1">
    <source>
        <dbReference type="ARBA" id="ARBA00001946"/>
    </source>
</evidence>
<evidence type="ECO:0000256" key="2">
    <source>
        <dbReference type="ARBA" id="ARBA00005582"/>
    </source>
</evidence>
<dbReference type="RefSeq" id="WP_286056255.1">
    <property type="nucleotide sequence ID" value="NZ_JASVWF010000008.1"/>
</dbReference>
<evidence type="ECO:0000313" key="7">
    <source>
        <dbReference type="Proteomes" id="UP001231924"/>
    </source>
</evidence>
<dbReference type="PRINTS" id="PR00502">
    <property type="entry name" value="NUDIXFAMILY"/>
</dbReference>
<dbReference type="InterPro" id="IPR020084">
    <property type="entry name" value="NUDIX_hydrolase_CS"/>
</dbReference>
<dbReference type="PROSITE" id="PS00893">
    <property type="entry name" value="NUDIX_BOX"/>
    <property type="match status" value="1"/>
</dbReference>
<dbReference type="InterPro" id="IPR020476">
    <property type="entry name" value="Nudix_hydrolase"/>
</dbReference>
<keyword evidence="7" id="KW-1185">Reference proteome</keyword>
<dbReference type="Proteomes" id="UP001231924">
    <property type="component" value="Unassembled WGS sequence"/>
</dbReference>
<name>A0ABT7MG54_9PSEU</name>
<comment type="cofactor">
    <cofactor evidence="1">
        <name>Mg(2+)</name>
        <dbReference type="ChEBI" id="CHEBI:18420"/>
    </cofactor>
</comment>
<dbReference type="PROSITE" id="PS51462">
    <property type="entry name" value="NUDIX"/>
    <property type="match status" value="1"/>
</dbReference>
<evidence type="ECO:0000256" key="3">
    <source>
        <dbReference type="ARBA" id="ARBA00022801"/>
    </source>
</evidence>
<dbReference type="InterPro" id="IPR015797">
    <property type="entry name" value="NUDIX_hydrolase-like_dom_sf"/>
</dbReference>
<sequence>MPKTDYYDDPDAPATNSLVVAVAVVVVDEQGRVLMIERTDNGTGALPGGAQELGESVREAAVRETREETGLEIEVSGVVGIYSDPRHVIAYDDGEVRQGFTICLRARAEAGTPRSSSESRTVRWVNAAELEQLPIDGRMRRRIDDGVRDAPPHVD</sequence>
<feature type="domain" description="Nudix hydrolase" evidence="5">
    <location>
        <begin position="17"/>
        <end position="147"/>
    </location>
</feature>
<comment type="caution">
    <text evidence="6">The sequence shown here is derived from an EMBL/GenBank/DDBJ whole genome shotgun (WGS) entry which is preliminary data.</text>
</comment>
<gene>
    <name evidence="6" type="ORF">QRT03_27045</name>
</gene>
<evidence type="ECO:0000313" key="6">
    <source>
        <dbReference type="EMBL" id="MDL5159651.1"/>
    </source>
</evidence>
<dbReference type="InterPro" id="IPR000086">
    <property type="entry name" value="NUDIX_hydrolase_dom"/>
</dbReference>
<dbReference type="SUPFAM" id="SSF55811">
    <property type="entry name" value="Nudix"/>
    <property type="match status" value="1"/>
</dbReference>
<accession>A0ABT7MG54</accession>
<evidence type="ECO:0000256" key="4">
    <source>
        <dbReference type="RuleBase" id="RU003476"/>
    </source>
</evidence>
<keyword evidence="3 4" id="KW-0378">Hydrolase</keyword>
<comment type="similarity">
    <text evidence="2 4">Belongs to the Nudix hydrolase family.</text>
</comment>
<dbReference type="PANTHER" id="PTHR43046">
    <property type="entry name" value="GDP-MANNOSE MANNOSYL HYDROLASE"/>
    <property type="match status" value="1"/>
</dbReference>
<dbReference type="Pfam" id="PF00293">
    <property type="entry name" value="NUDIX"/>
    <property type="match status" value="1"/>
</dbReference>
<reference evidence="6 7" key="1">
    <citation type="submission" date="2023-06" db="EMBL/GenBank/DDBJ databases">
        <title>Actinomycetospora Odt1-22.</title>
        <authorList>
            <person name="Supong K."/>
        </authorList>
    </citation>
    <scope>NUCLEOTIDE SEQUENCE [LARGE SCALE GENOMIC DNA]</scope>
    <source>
        <strain evidence="6 7">Odt1-22</strain>
    </source>
</reference>
<organism evidence="6 7">
    <name type="scientific">Actinomycetospora termitidis</name>
    <dbReference type="NCBI Taxonomy" id="3053470"/>
    <lineage>
        <taxon>Bacteria</taxon>
        <taxon>Bacillati</taxon>
        <taxon>Actinomycetota</taxon>
        <taxon>Actinomycetes</taxon>
        <taxon>Pseudonocardiales</taxon>
        <taxon>Pseudonocardiaceae</taxon>
        <taxon>Actinomycetospora</taxon>
    </lineage>
</organism>